<accession>A0A2H3BN09</accession>
<evidence type="ECO:0000313" key="1">
    <source>
        <dbReference type="EMBL" id="PBK65253.1"/>
    </source>
</evidence>
<evidence type="ECO:0000313" key="2">
    <source>
        <dbReference type="Proteomes" id="UP000218334"/>
    </source>
</evidence>
<keyword evidence="2" id="KW-1185">Reference proteome</keyword>
<organism evidence="1 2">
    <name type="scientific">Armillaria solidipes</name>
    <dbReference type="NCBI Taxonomy" id="1076256"/>
    <lineage>
        <taxon>Eukaryota</taxon>
        <taxon>Fungi</taxon>
        <taxon>Dikarya</taxon>
        <taxon>Basidiomycota</taxon>
        <taxon>Agaricomycotina</taxon>
        <taxon>Agaricomycetes</taxon>
        <taxon>Agaricomycetidae</taxon>
        <taxon>Agaricales</taxon>
        <taxon>Marasmiineae</taxon>
        <taxon>Physalacriaceae</taxon>
        <taxon>Armillaria</taxon>
    </lineage>
</organism>
<name>A0A2H3BN09_9AGAR</name>
<reference evidence="2" key="1">
    <citation type="journal article" date="2017" name="Nat. Ecol. Evol.">
        <title>Genome expansion and lineage-specific genetic innovations in the forest pathogenic fungi Armillaria.</title>
        <authorList>
            <person name="Sipos G."/>
            <person name="Prasanna A.N."/>
            <person name="Walter M.C."/>
            <person name="O'Connor E."/>
            <person name="Balint B."/>
            <person name="Krizsan K."/>
            <person name="Kiss B."/>
            <person name="Hess J."/>
            <person name="Varga T."/>
            <person name="Slot J."/>
            <person name="Riley R."/>
            <person name="Boka B."/>
            <person name="Rigling D."/>
            <person name="Barry K."/>
            <person name="Lee J."/>
            <person name="Mihaltcheva S."/>
            <person name="LaButti K."/>
            <person name="Lipzen A."/>
            <person name="Waldron R."/>
            <person name="Moloney N.M."/>
            <person name="Sperisen C."/>
            <person name="Kredics L."/>
            <person name="Vagvoelgyi C."/>
            <person name="Patrignani A."/>
            <person name="Fitzpatrick D."/>
            <person name="Nagy I."/>
            <person name="Doyle S."/>
            <person name="Anderson J.B."/>
            <person name="Grigoriev I.V."/>
            <person name="Gueldener U."/>
            <person name="Muensterkoetter M."/>
            <person name="Nagy L.G."/>
        </authorList>
    </citation>
    <scope>NUCLEOTIDE SEQUENCE [LARGE SCALE GENOMIC DNA]</scope>
    <source>
        <strain evidence="2">28-4</strain>
    </source>
</reference>
<gene>
    <name evidence="1" type="ORF">ARMSODRAFT_978374</name>
</gene>
<dbReference type="EMBL" id="KZ293446">
    <property type="protein sequence ID" value="PBK65253.1"/>
    <property type="molecule type" value="Genomic_DNA"/>
</dbReference>
<sequence>MPKKINPPLCSVQWGVGVADSNGDGVVRKVGATSNQMQYCGAAGRGIGIVGEKKGGRAGVGMMSGRTMSTPSGKKSDHIFMIPHSKNGRCTSLRFVDGLGREGQHNVGWGCGRRRRGSWVSNSLNFGMSHELIAVIVGRRRPNVGPALPLAPSSLSPALQQLLLPPRALPYILPWPSHRARNFALTLSDGGRYRIPRRIQSREAVRIVCWTAIILDINAGYTGACAWAKVIEWSLSGLLGPPDAQKRLLGEWIGVMVIRGGGKRIRARNSPAVQTTHSDVRWTFGILNDTLNYQLQ</sequence>
<proteinExistence type="predicted"/>
<dbReference type="AlphaFoldDB" id="A0A2H3BN09"/>
<dbReference type="Proteomes" id="UP000218334">
    <property type="component" value="Unassembled WGS sequence"/>
</dbReference>
<protein>
    <submittedName>
        <fullName evidence="1">Uncharacterized protein</fullName>
    </submittedName>
</protein>